<evidence type="ECO:0000313" key="6">
    <source>
        <dbReference type="EMBL" id="MED7821798.1"/>
    </source>
</evidence>
<feature type="region of interest" description="Disordered" evidence="4">
    <location>
        <begin position="1"/>
        <end position="20"/>
    </location>
</feature>
<accession>A0ABU7FDC5</accession>
<evidence type="ECO:0000256" key="2">
    <source>
        <dbReference type="ARBA" id="ARBA00023125"/>
    </source>
</evidence>
<proteinExistence type="predicted"/>
<keyword evidence="7" id="KW-1185">Reference proteome</keyword>
<dbReference type="Gene3D" id="1.10.10.10">
    <property type="entry name" value="Winged helix-like DNA-binding domain superfamily/Winged helix DNA-binding domain"/>
    <property type="match status" value="1"/>
</dbReference>
<gene>
    <name evidence="6" type="ORF">VXC91_07330</name>
</gene>
<dbReference type="InterPro" id="IPR036388">
    <property type="entry name" value="WH-like_DNA-bd_sf"/>
</dbReference>
<evidence type="ECO:0000256" key="4">
    <source>
        <dbReference type="SAM" id="MobiDB-lite"/>
    </source>
</evidence>
<evidence type="ECO:0000259" key="5">
    <source>
        <dbReference type="PROSITE" id="PS51118"/>
    </source>
</evidence>
<dbReference type="PROSITE" id="PS51118">
    <property type="entry name" value="HTH_HXLR"/>
    <property type="match status" value="1"/>
</dbReference>
<dbReference type="RefSeq" id="WP_329506031.1">
    <property type="nucleotide sequence ID" value="NZ_BAAAYZ010000217.1"/>
</dbReference>
<sequence>MSIPTTTRKPSSLERRSIHDDDCPSFHDALELVGRRWTGSILSAARQGASRFGDFRAVIDGISDRLLSQRLKELEAEGLIERTVTPTTPVQIHYRLSPDGRALVDALQPLARWSLGRSGLRRRKPGPTV</sequence>
<dbReference type="Pfam" id="PF01638">
    <property type="entry name" value="HxlR"/>
    <property type="match status" value="1"/>
</dbReference>
<dbReference type="SUPFAM" id="SSF46785">
    <property type="entry name" value="Winged helix' DNA-binding domain"/>
    <property type="match status" value="1"/>
</dbReference>
<dbReference type="PANTHER" id="PTHR33204:SF37">
    <property type="entry name" value="HTH-TYPE TRANSCRIPTIONAL REGULATOR YODB"/>
    <property type="match status" value="1"/>
</dbReference>
<feature type="domain" description="HTH hxlR-type" evidence="5">
    <location>
        <begin position="23"/>
        <end position="122"/>
    </location>
</feature>
<dbReference type="InterPro" id="IPR002577">
    <property type="entry name" value="HTH_HxlR"/>
</dbReference>
<name>A0ABU7FDC5_9ACTN</name>
<evidence type="ECO:0000256" key="1">
    <source>
        <dbReference type="ARBA" id="ARBA00023015"/>
    </source>
</evidence>
<dbReference type="PANTHER" id="PTHR33204">
    <property type="entry name" value="TRANSCRIPTIONAL REGULATOR, MARR FAMILY"/>
    <property type="match status" value="1"/>
</dbReference>
<reference evidence="6" key="1">
    <citation type="submission" date="2024-01" db="EMBL/GenBank/DDBJ databases">
        <title>First draft genome sequence data of TA4-1, the type strain of Gram-positive actinobacterium Streptomyces chiangmaiensis.</title>
        <authorList>
            <person name="Yasawong M."/>
            <person name="Nantapong N."/>
        </authorList>
    </citation>
    <scope>NUCLEOTIDE SEQUENCE</scope>
    <source>
        <strain evidence="6">TA4-1</strain>
    </source>
</reference>
<dbReference type="Proteomes" id="UP001333996">
    <property type="component" value="Unassembled WGS sequence"/>
</dbReference>
<dbReference type="InterPro" id="IPR036390">
    <property type="entry name" value="WH_DNA-bd_sf"/>
</dbReference>
<feature type="compositionally biased region" description="Basic and acidic residues" evidence="4">
    <location>
        <begin position="11"/>
        <end position="20"/>
    </location>
</feature>
<keyword evidence="2" id="KW-0238">DNA-binding</keyword>
<evidence type="ECO:0000256" key="3">
    <source>
        <dbReference type="ARBA" id="ARBA00023163"/>
    </source>
</evidence>
<dbReference type="EMBL" id="JAYWVC010000015">
    <property type="protein sequence ID" value="MED7821798.1"/>
    <property type="molecule type" value="Genomic_DNA"/>
</dbReference>
<evidence type="ECO:0000313" key="7">
    <source>
        <dbReference type="Proteomes" id="UP001333996"/>
    </source>
</evidence>
<feature type="compositionally biased region" description="Polar residues" evidence="4">
    <location>
        <begin position="1"/>
        <end position="10"/>
    </location>
</feature>
<keyword evidence="3" id="KW-0804">Transcription</keyword>
<protein>
    <submittedName>
        <fullName evidence="6">Helix-turn-helix domain-containing protein</fullName>
    </submittedName>
</protein>
<organism evidence="6 7">
    <name type="scientific">Streptomyces chiangmaiensis</name>
    <dbReference type="NCBI Taxonomy" id="766497"/>
    <lineage>
        <taxon>Bacteria</taxon>
        <taxon>Bacillati</taxon>
        <taxon>Actinomycetota</taxon>
        <taxon>Actinomycetes</taxon>
        <taxon>Kitasatosporales</taxon>
        <taxon>Streptomycetaceae</taxon>
        <taxon>Streptomyces</taxon>
    </lineage>
</organism>
<comment type="caution">
    <text evidence="6">The sequence shown here is derived from an EMBL/GenBank/DDBJ whole genome shotgun (WGS) entry which is preliminary data.</text>
</comment>
<keyword evidence="1" id="KW-0805">Transcription regulation</keyword>